<evidence type="ECO:0000313" key="3">
    <source>
        <dbReference type="EMBL" id="GAA6407331.1"/>
    </source>
</evidence>
<feature type="compositionally biased region" description="Acidic residues" evidence="1">
    <location>
        <begin position="563"/>
        <end position="629"/>
    </location>
</feature>
<dbReference type="Proteomes" id="UP001600943">
    <property type="component" value="Unassembled WGS sequence"/>
</dbReference>
<reference evidence="3 4" key="1">
    <citation type="submission" date="2024-04" db="EMBL/GenBank/DDBJ databases">
        <title>Defined microbial consortia suppress multidrug-resistant proinflammatory Enterobacteriaceae via ecological control.</title>
        <authorList>
            <person name="Furuichi M."/>
            <person name="Kawaguchi T."/>
            <person name="Pust M."/>
            <person name="Yasuma K."/>
            <person name="Plichta D."/>
            <person name="Hasegawa N."/>
            <person name="Ohya T."/>
            <person name="Bhattarai S."/>
            <person name="Sasajima S."/>
            <person name="Aoto Y."/>
            <person name="Tuganbaev T."/>
            <person name="Yaginuma M."/>
            <person name="Ueda M."/>
            <person name="Okahashi N."/>
            <person name="Amafuji K."/>
            <person name="Kiridooshi Y."/>
            <person name="Sugita K."/>
            <person name="Strazar M."/>
            <person name="Skelly A."/>
            <person name="Suda W."/>
            <person name="Hattori M."/>
            <person name="Nakamoto N."/>
            <person name="Caballero S."/>
            <person name="Norman J."/>
            <person name="Olle B."/>
            <person name="Tanoue T."/>
            <person name="Arita M."/>
            <person name="Bucci V."/>
            <person name="Atarashi K."/>
            <person name="Xavier R."/>
            <person name="Honda K."/>
        </authorList>
    </citation>
    <scope>NUCLEOTIDE SEQUENCE [LARGE SCALE GENOMIC DNA]</scope>
    <source>
        <strain evidence="4">k04-0078-D8-1</strain>
    </source>
</reference>
<evidence type="ECO:0000256" key="1">
    <source>
        <dbReference type="SAM" id="MobiDB-lite"/>
    </source>
</evidence>
<protein>
    <recommendedName>
        <fullName evidence="5">Carbohydrate-binding domain-containing protein</fullName>
    </recommendedName>
</protein>
<feature type="compositionally biased region" description="Gly residues" evidence="1">
    <location>
        <begin position="44"/>
        <end position="55"/>
    </location>
</feature>
<keyword evidence="4" id="KW-1185">Reference proteome</keyword>
<evidence type="ECO:0000256" key="2">
    <source>
        <dbReference type="SAM" id="SignalP"/>
    </source>
</evidence>
<comment type="caution">
    <text evidence="3">The sequence shown here is derived from an EMBL/GenBank/DDBJ whole genome shotgun (WGS) entry which is preliminary data.</text>
</comment>
<dbReference type="RefSeq" id="WP_390404233.1">
    <property type="nucleotide sequence ID" value="NZ_BAABYW010000001.1"/>
</dbReference>
<sequence length="629" mass="64822">MYNKKTAAAVLLGILLSAGSLWGCGNEQADSRETDKTVSDTAAGGRGGMMGGTGSTEGVDRDLELTGSEVDTEFTERDRDGTYAADAVSEITLNGDTIQSESGSAEVSGSTITISGEGIYRITGELRDGQIVVDAGDSDKVQIVLDGAEIHCETSAAVYVKNADKVFLTLAEGSQNSLSGGNTYTQTDDNTVDGVVFSKDDLTVNGSGALKVTASYKHGMVSKNDLVITGGEITVNAAEHCMTGKDCIKIWDGTISLTSQGKGMKAENTEETEKGNIYIAGGTFVLNTEDDALHTGGSIVIDGGSFTVDSGDDAFHADLDVVVNDGVIAVNSCYEGLEGRRVVVNGGETSLTASDDGVNAAKAKTEEEEADVPGGSGDGSMENDTEAYIKITGGTLEVNAEGDGLDSNGSLFLSGGTVYVNGPVSDGDGALDYNGGADITGGTIIAVGSSGMAQGFSDSSTQCSILQNLTESQEAQSAVILKDADGNELLNWAPEKNYSSVLISCPEMNEGETYTLTAGNESNELTLEAVVTSNGAAGGMGRMDGGMKGNRKNGQNPGNADGEMPEGMEPPEGEMSEGMEPPEGEMSEGMEPPEGEMPEGTELPEGEMPEGMELPEGEMPEGMDPPDEI</sequence>
<accession>A0ABQ0B7A8</accession>
<keyword evidence="2" id="KW-0732">Signal</keyword>
<evidence type="ECO:0000313" key="4">
    <source>
        <dbReference type="Proteomes" id="UP001600943"/>
    </source>
</evidence>
<organism evidence="3 4">
    <name type="scientific">Blautia hominis</name>
    <dbReference type="NCBI Taxonomy" id="2025493"/>
    <lineage>
        <taxon>Bacteria</taxon>
        <taxon>Bacillati</taxon>
        <taxon>Bacillota</taxon>
        <taxon>Clostridia</taxon>
        <taxon>Lachnospirales</taxon>
        <taxon>Lachnospiraceae</taxon>
        <taxon>Blautia</taxon>
    </lineage>
</organism>
<feature type="signal peptide" evidence="2">
    <location>
        <begin position="1"/>
        <end position="23"/>
    </location>
</feature>
<dbReference type="InterPro" id="IPR025584">
    <property type="entry name" value="Cthe_2159"/>
</dbReference>
<feature type="region of interest" description="Disordered" evidence="1">
    <location>
        <begin position="357"/>
        <end position="382"/>
    </location>
</feature>
<gene>
    <name evidence="3" type="ORF">K040078D81_14480</name>
</gene>
<evidence type="ECO:0008006" key="5">
    <source>
        <dbReference type="Google" id="ProtNLM"/>
    </source>
</evidence>
<feature type="chain" id="PRO_5046966761" description="Carbohydrate-binding domain-containing protein" evidence="2">
    <location>
        <begin position="24"/>
        <end position="629"/>
    </location>
</feature>
<feature type="compositionally biased region" description="Basic and acidic residues" evidence="1">
    <location>
        <begin position="29"/>
        <end position="38"/>
    </location>
</feature>
<feature type="region of interest" description="Disordered" evidence="1">
    <location>
        <begin position="540"/>
        <end position="629"/>
    </location>
</feature>
<proteinExistence type="predicted"/>
<name>A0ABQ0B7A8_9FIRM</name>
<dbReference type="Pfam" id="PF14262">
    <property type="entry name" value="Cthe_2159"/>
    <property type="match status" value="1"/>
</dbReference>
<dbReference type="EMBL" id="BAABYW010000001">
    <property type="protein sequence ID" value="GAA6407331.1"/>
    <property type="molecule type" value="Genomic_DNA"/>
</dbReference>
<feature type="region of interest" description="Disordered" evidence="1">
    <location>
        <begin position="26"/>
        <end position="60"/>
    </location>
</feature>